<name>A0A4Y2QDD8_ARAVE</name>
<evidence type="ECO:0000313" key="1">
    <source>
        <dbReference type="EMBL" id="GBN60306.1"/>
    </source>
</evidence>
<dbReference type="Proteomes" id="UP000499080">
    <property type="component" value="Unassembled WGS sequence"/>
</dbReference>
<sequence length="92" mass="10707">MIVEPNYCEQSDKECPWISAKIVYHRVKFTTEVNIVEPTIVNQRSQKNRSDQCQKLVWAIVLKLQIEVNIVEPTHCEHKASQRTFQGLSVPK</sequence>
<comment type="caution">
    <text evidence="1">The sequence shown here is derived from an EMBL/GenBank/DDBJ whole genome shotgun (WGS) entry which is preliminary data.</text>
</comment>
<protein>
    <submittedName>
        <fullName evidence="1">Uncharacterized protein</fullName>
    </submittedName>
</protein>
<evidence type="ECO:0000313" key="2">
    <source>
        <dbReference type="Proteomes" id="UP000499080"/>
    </source>
</evidence>
<accession>A0A4Y2QDD8</accession>
<dbReference type="AlphaFoldDB" id="A0A4Y2QDD8"/>
<keyword evidence="2" id="KW-1185">Reference proteome</keyword>
<reference evidence="1 2" key="1">
    <citation type="journal article" date="2019" name="Sci. Rep.">
        <title>Orb-weaving spider Araneus ventricosus genome elucidates the spidroin gene catalogue.</title>
        <authorList>
            <person name="Kono N."/>
            <person name="Nakamura H."/>
            <person name="Ohtoshi R."/>
            <person name="Moran D.A.P."/>
            <person name="Shinohara A."/>
            <person name="Yoshida Y."/>
            <person name="Fujiwara M."/>
            <person name="Mori M."/>
            <person name="Tomita M."/>
            <person name="Arakawa K."/>
        </authorList>
    </citation>
    <scope>NUCLEOTIDE SEQUENCE [LARGE SCALE GENOMIC DNA]</scope>
</reference>
<dbReference type="EMBL" id="BGPR01013358">
    <property type="protein sequence ID" value="GBN60306.1"/>
    <property type="molecule type" value="Genomic_DNA"/>
</dbReference>
<gene>
    <name evidence="1" type="ORF">AVEN_239117_1</name>
</gene>
<organism evidence="1 2">
    <name type="scientific">Araneus ventricosus</name>
    <name type="common">Orbweaver spider</name>
    <name type="synonym">Epeira ventricosa</name>
    <dbReference type="NCBI Taxonomy" id="182803"/>
    <lineage>
        <taxon>Eukaryota</taxon>
        <taxon>Metazoa</taxon>
        <taxon>Ecdysozoa</taxon>
        <taxon>Arthropoda</taxon>
        <taxon>Chelicerata</taxon>
        <taxon>Arachnida</taxon>
        <taxon>Araneae</taxon>
        <taxon>Araneomorphae</taxon>
        <taxon>Entelegynae</taxon>
        <taxon>Araneoidea</taxon>
        <taxon>Araneidae</taxon>
        <taxon>Araneus</taxon>
    </lineage>
</organism>
<proteinExistence type="predicted"/>